<evidence type="ECO:0008006" key="3">
    <source>
        <dbReference type="Google" id="ProtNLM"/>
    </source>
</evidence>
<organism evidence="1 2">
    <name type="scientific">Simonsiella muelleri ATCC 29453</name>
    <dbReference type="NCBI Taxonomy" id="641147"/>
    <lineage>
        <taxon>Bacteria</taxon>
        <taxon>Pseudomonadati</taxon>
        <taxon>Pseudomonadota</taxon>
        <taxon>Betaproteobacteria</taxon>
        <taxon>Neisseriales</taxon>
        <taxon>Neisseriaceae</taxon>
        <taxon>Simonsiella</taxon>
    </lineage>
</organism>
<comment type="caution">
    <text evidence="1">The sequence shown here is derived from an EMBL/GenBank/DDBJ whole genome shotgun (WGS) entry which is preliminary data.</text>
</comment>
<dbReference type="eggNOG" id="ENOG50315C6">
    <property type="taxonomic scope" value="Bacteria"/>
</dbReference>
<dbReference type="EMBL" id="ADCY02000072">
    <property type="protein sequence ID" value="EFG29863.2"/>
    <property type="molecule type" value="Genomic_DNA"/>
</dbReference>
<dbReference type="STRING" id="641147.HMPREF9021_02308"/>
<keyword evidence="2" id="KW-1185">Reference proteome</keyword>
<protein>
    <recommendedName>
        <fullName evidence="3">DUF1841 domain-containing protein</fullName>
    </recommendedName>
</protein>
<dbReference type="HOGENOM" id="CLU_120353_0_0_4"/>
<dbReference type="InterPro" id="IPR014993">
    <property type="entry name" value="DUF1841"/>
</dbReference>
<evidence type="ECO:0000313" key="2">
    <source>
        <dbReference type="Proteomes" id="UP000017813"/>
    </source>
</evidence>
<evidence type="ECO:0000313" key="1">
    <source>
        <dbReference type="EMBL" id="EFG29863.2"/>
    </source>
</evidence>
<dbReference type="AlphaFoldDB" id="V9H5E0"/>
<proteinExistence type="predicted"/>
<accession>V9H5E0</accession>
<dbReference type="Pfam" id="PF08897">
    <property type="entry name" value="DUF1841"/>
    <property type="match status" value="1"/>
</dbReference>
<name>V9H5E0_9NEIS</name>
<sequence length="169" mass="19684">MTMYDVNTHDVRRFFAQVWQLRLAPVQLDALQTKALRILQAHTEYAYILDNIEQYLDYEWTPDKGESNPFLHLSMHLSIQEQVAIDQPFGIRSIHAQLCAKYGDDWVHAEHEMMDALAETLWDAQRFGCGLDVNNYMTKLRKLVNLGAEDNARINPHEVPLSEQISERK</sequence>
<reference evidence="1 2" key="2">
    <citation type="submission" date="2011-10" db="EMBL/GenBank/DDBJ databases">
        <title>The Genome Sequence of Simonsiella muelleri ATCC 29453.</title>
        <authorList>
            <consortium name="The Broad Institute Genome Sequencing Platform"/>
            <consortium name="The Broad Institute Genome Sequencing Center for Infectious Disease"/>
            <person name="Earl A."/>
            <person name="Ward D."/>
            <person name="Feldgarden M."/>
            <person name="Gevers D."/>
            <person name="Izard J."/>
            <person name="Baranova O.V."/>
            <person name="Blanton J.M."/>
            <person name="Tanner A.C."/>
            <person name="Dewhirst F."/>
            <person name="Young S.K."/>
            <person name="Zeng Q."/>
            <person name="Gargeya S."/>
            <person name="Fitzgerald M."/>
            <person name="Haas B."/>
            <person name="Abouelleil A."/>
            <person name="Alvarado L."/>
            <person name="Arachchi H.M."/>
            <person name="Berlin A."/>
            <person name="Brown A."/>
            <person name="Chapman S.B."/>
            <person name="Chen Z."/>
            <person name="Dunbar C."/>
            <person name="Freedman E."/>
            <person name="Gearin G."/>
            <person name="Goldberg J."/>
            <person name="Griggs A."/>
            <person name="Gujja S."/>
            <person name="Heiman D."/>
            <person name="Howarth C."/>
            <person name="Larson L."/>
            <person name="Lui A."/>
            <person name="MacDonald P.J.P."/>
            <person name="Montmayeur A."/>
            <person name="Murphy C."/>
            <person name="Neiman D."/>
            <person name="Pearson M."/>
            <person name="Priest M."/>
            <person name="Roberts A."/>
            <person name="Saif S."/>
            <person name="Shea T."/>
            <person name="Shenoy N."/>
            <person name="Sisk P."/>
            <person name="Stolte C."/>
            <person name="Sykes S."/>
            <person name="Wortman J."/>
            <person name="Nusbaum C."/>
            <person name="Birren B."/>
        </authorList>
    </citation>
    <scope>NUCLEOTIDE SEQUENCE [LARGE SCALE GENOMIC DNA]</scope>
    <source>
        <strain evidence="1 2">ATCC 29453</strain>
    </source>
</reference>
<dbReference type="Proteomes" id="UP000017813">
    <property type="component" value="Unassembled WGS sequence"/>
</dbReference>
<gene>
    <name evidence="1" type="ORF">HMPREF9021_02308</name>
</gene>
<reference evidence="1 2" key="1">
    <citation type="submission" date="2010-03" db="EMBL/GenBank/DDBJ databases">
        <authorList>
            <consortium name="The Broad Institute Genome Sequencing Platform"/>
            <person name="Ward D."/>
            <person name="Earl A."/>
            <person name="Feldgarden M."/>
            <person name="Gevers D."/>
            <person name="Young S."/>
            <person name="Zeng Q."/>
            <person name="Koehrsen M."/>
            <person name="Alvarado L."/>
            <person name="Berlin A.M."/>
            <person name="Borenstein D."/>
            <person name="Chapman S.B."/>
            <person name="Chen Z."/>
            <person name="Engels R."/>
            <person name="Freedman E."/>
            <person name="Gellesch M."/>
            <person name="Goldberg J."/>
            <person name="Griggs A."/>
            <person name="Gujja S."/>
            <person name="Heilman E.R."/>
            <person name="Heiman D.I."/>
            <person name="Hepburn T.A."/>
            <person name="Howarth C."/>
            <person name="Jen D."/>
            <person name="Larson L."/>
            <person name="Mehta T."/>
            <person name="Park D."/>
            <person name="Pearson M."/>
            <person name="Richards J."/>
            <person name="Roberts A."/>
            <person name="Saif S."/>
            <person name="Shea T.D."/>
            <person name="Shenoy N."/>
            <person name="Sisk P."/>
            <person name="Stolte C."/>
            <person name="Sykes S.N."/>
            <person name="Walk T."/>
            <person name="White J."/>
            <person name="Yandava C."/>
            <person name="Izard J."/>
            <person name="Baranova O.V."/>
            <person name="Blanton J.M."/>
            <person name="Tanner A.C."/>
            <person name="Dewhirst F."/>
            <person name="Haas B."/>
            <person name="Nusbaum C."/>
            <person name="Birren B."/>
        </authorList>
    </citation>
    <scope>NUCLEOTIDE SEQUENCE [LARGE SCALE GENOMIC DNA]</scope>
    <source>
        <strain evidence="1 2">ATCC 29453</strain>
    </source>
</reference>